<dbReference type="EMBL" id="JH993152">
    <property type="protein sequence ID" value="EKX33194.1"/>
    <property type="molecule type" value="Genomic_DNA"/>
</dbReference>
<dbReference type="AlphaFoldDB" id="L1IBA1"/>
<dbReference type="GeneID" id="17289927"/>
<evidence type="ECO:0000256" key="1">
    <source>
        <dbReference type="SAM" id="SignalP"/>
    </source>
</evidence>
<proteinExistence type="predicted"/>
<dbReference type="HOGENOM" id="CLU_695323_0_0_1"/>
<evidence type="ECO:0000313" key="3">
    <source>
        <dbReference type="EnsemblProtists" id="EKX33194"/>
    </source>
</evidence>
<dbReference type="PaxDb" id="55529-EKX33194"/>
<evidence type="ECO:0000313" key="2">
    <source>
        <dbReference type="EMBL" id="EKX33194.1"/>
    </source>
</evidence>
<organism evidence="2">
    <name type="scientific">Guillardia theta (strain CCMP2712)</name>
    <name type="common">Cryptophyte</name>
    <dbReference type="NCBI Taxonomy" id="905079"/>
    <lineage>
        <taxon>Eukaryota</taxon>
        <taxon>Cryptophyceae</taxon>
        <taxon>Pyrenomonadales</taxon>
        <taxon>Geminigeraceae</taxon>
        <taxon>Guillardia</taxon>
    </lineage>
</organism>
<dbReference type="KEGG" id="gtt:GUITHDRAFT_148102"/>
<evidence type="ECO:0000313" key="4">
    <source>
        <dbReference type="Proteomes" id="UP000011087"/>
    </source>
</evidence>
<dbReference type="Proteomes" id="UP000011087">
    <property type="component" value="Unassembled WGS sequence"/>
</dbReference>
<gene>
    <name evidence="2" type="ORF">GUITHDRAFT_148102</name>
</gene>
<keyword evidence="1" id="KW-0732">Signal</keyword>
<reference evidence="2 4" key="1">
    <citation type="journal article" date="2012" name="Nature">
        <title>Algal genomes reveal evolutionary mosaicism and the fate of nucleomorphs.</title>
        <authorList>
            <consortium name="DOE Joint Genome Institute"/>
            <person name="Curtis B.A."/>
            <person name="Tanifuji G."/>
            <person name="Burki F."/>
            <person name="Gruber A."/>
            <person name="Irimia M."/>
            <person name="Maruyama S."/>
            <person name="Arias M.C."/>
            <person name="Ball S.G."/>
            <person name="Gile G.H."/>
            <person name="Hirakawa Y."/>
            <person name="Hopkins J.F."/>
            <person name="Kuo A."/>
            <person name="Rensing S.A."/>
            <person name="Schmutz J."/>
            <person name="Symeonidi A."/>
            <person name="Elias M."/>
            <person name="Eveleigh R.J."/>
            <person name="Herman E.K."/>
            <person name="Klute M.J."/>
            <person name="Nakayama T."/>
            <person name="Obornik M."/>
            <person name="Reyes-Prieto A."/>
            <person name="Armbrust E.V."/>
            <person name="Aves S.J."/>
            <person name="Beiko R.G."/>
            <person name="Coutinho P."/>
            <person name="Dacks J.B."/>
            <person name="Durnford D.G."/>
            <person name="Fast N.M."/>
            <person name="Green B.R."/>
            <person name="Grisdale C.J."/>
            <person name="Hempel F."/>
            <person name="Henrissat B."/>
            <person name="Hoppner M.P."/>
            <person name="Ishida K."/>
            <person name="Kim E."/>
            <person name="Koreny L."/>
            <person name="Kroth P.G."/>
            <person name="Liu Y."/>
            <person name="Malik S.B."/>
            <person name="Maier U.G."/>
            <person name="McRose D."/>
            <person name="Mock T."/>
            <person name="Neilson J.A."/>
            <person name="Onodera N.T."/>
            <person name="Poole A.M."/>
            <person name="Pritham E.J."/>
            <person name="Richards T.A."/>
            <person name="Rocap G."/>
            <person name="Roy S.W."/>
            <person name="Sarai C."/>
            <person name="Schaack S."/>
            <person name="Shirato S."/>
            <person name="Slamovits C.H."/>
            <person name="Spencer D.F."/>
            <person name="Suzuki S."/>
            <person name="Worden A.Z."/>
            <person name="Zauner S."/>
            <person name="Barry K."/>
            <person name="Bell C."/>
            <person name="Bharti A.K."/>
            <person name="Crow J.A."/>
            <person name="Grimwood J."/>
            <person name="Kramer R."/>
            <person name="Lindquist E."/>
            <person name="Lucas S."/>
            <person name="Salamov A."/>
            <person name="McFadden G.I."/>
            <person name="Lane C.E."/>
            <person name="Keeling P.J."/>
            <person name="Gray M.W."/>
            <person name="Grigoriev I.V."/>
            <person name="Archibald J.M."/>
        </authorList>
    </citation>
    <scope>NUCLEOTIDE SEQUENCE</scope>
    <source>
        <strain evidence="2 4">CCMP2712</strain>
    </source>
</reference>
<dbReference type="EnsemblProtists" id="EKX33194">
    <property type="protein sequence ID" value="EKX33194"/>
    <property type="gene ID" value="GUITHDRAFT_148102"/>
</dbReference>
<dbReference type="RefSeq" id="XP_005820174.1">
    <property type="nucleotide sequence ID" value="XM_005820117.1"/>
</dbReference>
<keyword evidence="4" id="KW-1185">Reference proteome</keyword>
<reference evidence="3" key="3">
    <citation type="submission" date="2015-06" db="UniProtKB">
        <authorList>
            <consortium name="EnsemblProtists"/>
        </authorList>
    </citation>
    <scope>IDENTIFICATION</scope>
</reference>
<feature type="chain" id="PRO_5008769835" evidence="1">
    <location>
        <begin position="22"/>
        <end position="348"/>
    </location>
</feature>
<protein>
    <submittedName>
        <fullName evidence="2 3">Uncharacterized protein</fullName>
    </submittedName>
</protein>
<accession>L1IBA1</accession>
<feature type="signal peptide" evidence="1">
    <location>
        <begin position="1"/>
        <end position="21"/>
    </location>
</feature>
<reference evidence="4" key="2">
    <citation type="submission" date="2012-11" db="EMBL/GenBank/DDBJ databases">
        <authorList>
            <person name="Kuo A."/>
            <person name="Curtis B.A."/>
            <person name="Tanifuji G."/>
            <person name="Burki F."/>
            <person name="Gruber A."/>
            <person name="Irimia M."/>
            <person name="Maruyama S."/>
            <person name="Arias M.C."/>
            <person name="Ball S.G."/>
            <person name="Gile G.H."/>
            <person name="Hirakawa Y."/>
            <person name="Hopkins J.F."/>
            <person name="Rensing S.A."/>
            <person name="Schmutz J."/>
            <person name="Symeonidi A."/>
            <person name="Elias M."/>
            <person name="Eveleigh R.J."/>
            <person name="Herman E.K."/>
            <person name="Klute M.J."/>
            <person name="Nakayama T."/>
            <person name="Obornik M."/>
            <person name="Reyes-Prieto A."/>
            <person name="Armbrust E.V."/>
            <person name="Aves S.J."/>
            <person name="Beiko R.G."/>
            <person name="Coutinho P."/>
            <person name="Dacks J.B."/>
            <person name="Durnford D.G."/>
            <person name="Fast N.M."/>
            <person name="Green B.R."/>
            <person name="Grisdale C."/>
            <person name="Hempe F."/>
            <person name="Henrissat B."/>
            <person name="Hoppner M.P."/>
            <person name="Ishida K.-I."/>
            <person name="Kim E."/>
            <person name="Koreny L."/>
            <person name="Kroth P.G."/>
            <person name="Liu Y."/>
            <person name="Malik S.-B."/>
            <person name="Maier U.G."/>
            <person name="McRose D."/>
            <person name="Mock T."/>
            <person name="Neilson J.A."/>
            <person name="Onodera N.T."/>
            <person name="Poole A.M."/>
            <person name="Pritham E.J."/>
            <person name="Richards T.A."/>
            <person name="Rocap G."/>
            <person name="Roy S.W."/>
            <person name="Sarai C."/>
            <person name="Schaack S."/>
            <person name="Shirato S."/>
            <person name="Slamovits C.H."/>
            <person name="Spencer D.F."/>
            <person name="Suzuki S."/>
            <person name="Worden A.Z."/>
            <person name="Zauner S."/>
            <person name="Barry K."/>
            <person name="Bell C."/>
            <person name="Bharti A.K."/>
            <person name="Crow J.A."/>
            <person name="Grimwood J."/>
            <person name="Kramer R."/>
            <person name="Lindquist E."/>
            <person name="Lucas S."/>
            <person name="Salamov A."/>
            <person name="McFadden G.I."/>
            <person name="Lane C.E."/>
            <person name="Keeling P.J."/>
            <person name="Gray M.W."/>
            <person name="Grigoriev I.V."/>
            <person name="Archibald J.M."/>
        </authorList>
    </citation>
    <scope>NUCLEOTIDE SEQUENCE</scope>
    <source>
        <strain evidence="4">CCMP2712</strain>
    </source>
</reference>
<sequence length="348" mass="37118">MHKALGLVALGMVGMLVQTRADYVVKRYEFTRTAPAPNTKYAQGSIEHHCILFNGNNPVSVVGTYGMYGYFEGSFKLNDKKALINWYETSTTSDGKLKPTVGSGWIVYNETFDFLQGGIGGSALTGSYGTFVTLAANSGTLKIDSTNTAAAEDFSKNCLLARSSTSVSWESRMGTFLPSTTANYFSAGGTLDERQKMQALASTYWKSEQGENNICVNHLNVNAKYKYTYSKEEADNTIKAGDVETGTYGADSIALKAAAGDGMVGTWKAETGPVKGSTGTNLYLVQPGANGAQLLGFYCAVDDKNVRTGCYNELYSYSAAETCSGAGFNRPGLLGSLVLAVVALAMAR</sequence>
<name>L1IBA1_GUITC</name>